<feature type="compositionally biased region" description="Polar residues" evidence="3">
    <location>
        <begin position="245"/>
        <end position="263"/>
    </location>
</feature>
<dbReference type="SMART" id="SM00478">
    <property type="entry name" value="ENDO3c"/>
    <property type="match status" value="1"/>
</dbReference>
<feature type="region of interest" description="Disordered" evidence="3">
    <location>
        <begin position="1"/>
        <end position="315"/>
    </location>
</feature>
<evidence type="ECO:0000256" key="2">
    <source>
        <dbReference type="ARBA" id="ARBA00023242"/>
    </source>
</evidence>
<feature type="domain" description="HhH-GPD" evidence="4">
    <location>
        <begin position="981"/>
        <end position="1152"/>
    </location>
</feature>
<feature type="compositionally biased region" description="Polar residues" evidence="3">
    <location>
        <begin position="208"/>
        <end position="226"/>
    </location>
</feature>
<feature type="region of interest" description="Disordered" evidence="3">
    <location>
        <begin position="715"/>
        <end position="750"/>
    </location>
</feature>
<dbReference type="InterPro" id="IPR045138">
    <property type="entry name" value="MeCP2/MBD4"/>
</dbReference>
<evidence type="ECO:0000256" key="1">
    <source>
        <dbReference type="ARBA" id="ARBA00004123"/>
    </source>
</evidence>
<feature type="region of interest" description="Disordered" evidence="3">
    <location>
        <begin position="848"/>
        <end position="920"/>
    </location>
</feature>
<feature type="compositionally biased region" description="Basic residues" evidence="3">
    <location>
        <begin position="84"/>
        <end position="94"/>
    </location>
</feature>
<comment type="caution">
    <text evidence="5">The sequence shown here is derived from an EMBL/GenBank/DDBJ whole genome shotgun (WGS) entry which is preliminary data.</text>
</comment>
<protein>
    <recommendedName>
        <fullName evidence="4">HhH-GPD domain-containing protein</fullName>
    </recommendedName>
</protein>
<keyword evidence="6" id="KW-1185">Reference proteome</keyword>
<dbReference type="GO" id="GO:0003824">
    <property type="term" value="F:catalytic activity"/>
    <property type="evidence" value="ECO:0007669"/>
    <property type="project" value="InterPro"/>
</dbReference>
<organism evidence="5 6">
    <name type="scientific">Extremus antarcticus</name>
    <dbReference type="NCBI Taxonomy" id="702011"/>
    <lineage>
        <taxon>Eukaryota</taxon>
        <taxon>Fungi</taxon>
        <taxon>Dikarya</taxon>
        <taxon>Ascomycota</taxon>
        <taxon>Pezizomycotina</taxon>
        <taxon>Dothideomycetes</taxon>
        <taxon>Dothideomycetidae</taxon>
        <taxon>Mycosphaerellales</taxon>
        <taxon>Extremaceae</taxon>
        <taxon>Extremus</taxon>
    </lineage>
</organism>
<gene>
    <name evidence="5" type="ORF">LTR09_010328</name>
</gene>
<evidence type="ECO:0000313" key="6">
    <source>
        <dbReference type="Proteomes" id="UP001271007"/>
    </source>
</evidence>
<feature type="compositionally biased region" description="Basic and acidic residues" evidence="3">
    <location>
        <begin position="123"/>
        <end position="132"/>
    </location>
</feature>
<evidence type="ECO:0000259" key="4">
    <source>
        <dbReference type="SMART" id="SM00478"/>
    </source>
</evidence>
<feature type="compositionally biased region" description="Pro residues" evidence="3">
    <location>
        <begin position="887"/>
        <end position="897"/>
    </location>
</feature>
<feature type="compositionally biased region" description="Polar residues" evidence="3">
    <location>
        <begin position="32"/>
        <end position="58"/>
    </location>
</feature>
<feature type="compositionally biased region" description="Polar residues" evidence="3">
    <location>
        <begin position="112"/>
        <end position="122"/>
    </location>
</feature>
<feature type="compositionally biased region" description="Basic residues" evidence="3">
    <location>
        <begin position="788"/>
        <end position="797"/>
    </location>
</feature>
<feature type="compositionally biased region" description="Basic and acidic residues" evidence="3">
    <location>
        <begin position="151"/>
        <end position="171"/>
    </location>
</feature>
<dbReference type="GO" id="GO:0005634">
    <property type="term" value="C:nucleus"/>
    <property type="evidence" value="ECO:0007669"/>
    <property type="project" value="UniProtKB-SubCell"/>
</dbReference>
<evidence type="ECO:0000313" key="5">
    <source>
        <dbReference type="EMBL" id="KAK3048335.1"/>
    </source>
</evidence>
<feature type="region of interest" description="Disordered" evidence="3">
    <location>
        <begin position="364"/>
        <end position="539"/>
    </location>
</feature>
<accession>A0AAJ0DE11</accession>
<feature type="compositionally biased region" description="Polar residues" evidence="3">
    <location>
        <begin position="418"/>
        <end position="435"/>
    </location>
</feature>
<sequence length="1197" mass="130214">MAKRKRPEIEESEVVTKSRKDRKDRKKRKLANGTTITRPSSKAPTAGQSSNTNATPSVANIAEANSIDIRSLSPQPPAGLSAGQRKRWRRKQRRVQLFGDDGQPDPRPSAQHAPQSVPAVSSSEKKGSKGIDRSTLLRLATTKLLPWRARIWKDDGHEDEQTKPKALKEASPHPSKVTKRSQKSTQKGAPLIVQPDPRPVTVAKPHSSRSGPTSASHPTHQTSDLQSEAARAKPYRILRLPPPAVTTTSVQMSAYSNKPTSVPSHPETSDPVAAFKRFQELVNGGKSDDSDESESSESEAEDDAHPLPQLINPAVQLQRVQGASKLDKCTAVEATIPSKPGSAYSDSDNKFAANAQLVATQHMQQMTTLDDTSAVDATKPDDAHSASESSSLVSSESESEDGGVPVIEDLDANGVEDTIQQATNDEMDASTTSEVNHADANGTIGNDVSAQRDMLNVVPHHTSSNDSSPSNVDSSSTGSESDNEAADNERPLQSALVGDDDAASTRLEVRAQPPNIDDSPDTDQEIENDAGLPTISSSRHLRITSNTNAAWPANVGIKRQSSFLGLEAGGTQSATGLDPPAANDAVPASDPFDVSEADAKAALLALDEVSEGMLTVTRPIPQKFGMSLDSDDVEGAKGLINMDYSDRRGNPDLVAKFGCPKGARMEHLLWPTSVVCNMAQIPEDQGDTPTLENLYPQSAASRSSMSSNIIVATRHSAAMRSKSSSSLSELSRTPSPPSPMKHSQEPPVVAEGERTVAEHLTSLNIATTPSPSPAKKRKMTGTTSKHFTPQKRTRRKAAPAVTEEVVRTPHVLVNDSEETETCGDSSARAQNALKSMFRAESAIKALRTSRGSSIATHSDSEPSLHSSHLGADTSEYEASTQSIEPPSASPVPPPASAPPVTKRKWKSTGKKSTYFTPTKPPLDPSIIDRVDFYNTTSSGRKTRVPAGTSTAPIPSIHEPFFGIIQEKLWREPFWLLIAVTFLNKTTGRAAVPVFWKLKEKYGTPEGLAEADEEELKGLITHLGLQKQRSKRCIKIAKAWVERPPEKGTRWRTLHYPCKEDGRSLKRKKAVEEDAEAIEGLMEIGHIPGCGPYAWDSWRMFCRDVLRRVADDYNGEGAEIREDGEEFVPEWKRVLPLDKELRATLRWMWLREGWIWDHTTGERREATEEEMTKAEKGEMEINDPKERKFAERAAGAEV</sequence>
<feature type="compositionally biased region" description="Acidic residues" evidence="3">
    <location>
        <begin position="289"/>
        <end position="302"/>
    </location>
</feature>
<feature type="compositionally biased region" description="Basic residues" evidence="3">
    <location>
        <begin position="17"/>
        <end position="30"/>
    </location>
</feature>
<dbReference type="PANTHER" id="PTHR15074:SF0">
    <property type="entry name" value="METHYL-CPG-BINDING DOMAIN PROTEIN 4-LIKE PROTEIN"/>
    <property type="match status" value="1"/>
</dbReference>
<dbReference type="PANTHER" id="PTHR15074">
    <property type="entry name" value="METHYL-CPG-BINDING PROTEIN"/>
    <property type="match status" value="1"/>
</dbReference>
<feature type="region of interest" description="Disordered" evidence="3">
    <location>
        <begin position="765"/>
        <end position="802"/>
    </location>
</feature>
<dbReference type="EMBL" id="JAWDJX010000050">
    <property type="protein sequence ID" value="KAK3048335.1"/>
    <property type="molecule type" value="Genomic_DNA"/>
</dbReference>
<proteinExistence type="predicted"/>
<dbReference type="AlphaFoldDB" id="A0AAJ0DE11"/>
<dbReference type="Gene3D" id="1.10.340.30">
    <property type="entry name" value="Hypothetical protein, domain 2"/>
    <property type="match status" value="1"/>
</dbReference>
<reference evidence="5" key="1">
    <citation type="submission" date="2023-04" db="EMBL/GenBank/DDBJ databases">
        <title>Black Yeasts Isolated from many extreme environments.</title>
        <authorList>
            <person name="Coleine C."/>
            <person name="Stajich J.E."/>
            <person name="Selbmann L."/>
        </authorList>
    </citation>
    <scope>NUCLEOTIDE SEQUENCE</scope>
    <source>
        <strain evidence="5">CCFEE 5312</strain>
    </source>
</reference>
<feature type="compositionally biased region" description="Low complexity" evidence="3">
    <location>
        <begin position="386"/>
        <end position="396"/>
    </location>
</feature>
<dbReference type="Pfam" id="PF00730">
    <property type="entry name" value="HhH-GPD"/>
    <property type="match status" value="1"/>
</dbReference>
<evidence type="ECO:0000256" key="3">
    <source>
        <dbReference type="SAM" id="MobiDB-lite"/>
    </source>
</evidence>
<dbReference type="GO" id="GO:0006285">
    <property type="term" value="P:base-excision repair, AP site formation"/>
    <property type="evidence" value="ECO:0007669"/>
    <property type="project" value="UniProtKB-ARBA"/>
</dbReference>
<dbReference type="SUPFAM" id="SSF48150">
    <property type="entry name" value="DNA-glycosylase"/>
    <property type="match status" value="1"/>
</dbReference>
<dbReference type="InterPro" id="IPR011257">
    <property type="entry name" value="DNA_glycosylase"/>
</dbReference>
<feature type="region of interest" description="Disordered" evidence="3">
    <location>
        <begin position="1164"/>
        <end position="1197"/>
    </location>
</feature>
<feature type="compositionally biased region" description="Polar residues" evidence="3">
    <location>
        <begin position="849"/>
        <end position="866"/>
    </location>
</feature>
<dbReference type="GO" id="GO:0003677">
    <property type="term" value="F:DNA binding"/>
    <property type="evidence" value="ECO:0007669"/>
    <property type="project" value="InterPro"/>
</dbReference>
<feature type="compositionally biased region" description="Low complexity" evidence="3">
    <location>
        <begin position="721"/>
        <end position="733"/>
    </location>
</feature>
<comment type="subcellular location">
    <subcellularLocation>
        <location evidence="1">Nucleus</location>
    </subcellularLocation>
</comment>
<dbReference type="Proteomes" id="UP001271007">
    <property type="component" value="Unassembled WGS sequence"/>
</dbReference>
<dbReference type="InterPro" id="IPR003265">
    <property type="entry name" value="HhH-GPD_domain"/>
</dbReference>
<feature type="compositionally biased region" description="Basic and acidic residues" evidence="3">
    <location>
        <begin position="1164"/>
        <end position="1190"/>
    </location>
</feature>
<feature type="compositionally biased region" description="Low complexity" evidence="3">
    <location>
        <begin position="459"/>
        <end position="479"/>
    </location>
</feature>
<keyword evidence="2" id="KW-0539">Nucleus</keyword>
<feature type="compositionally biased region" description="Acidic residues" evidence="3">
    <location>
        <begin position="518"/>
        <end position="528"/>
    </location>
</feature>
<name>A0AAJ0DE11_9PEZI</name>